<feature type="compositionally biased region" description="Low complexity" evidence="1">
    <location>
        <begin position="129"/>
        <end position="140"/>
    </location>
</feature>
<feature type="compositionally biased region" description="Low complexity" evidence="1">
    <location>
        <begin position="423"/>
        <end position="440"/>
    </location>
</feature>
<dbReference type="EMBL" id="LGTL01000020">
    <property type="protein sequence ID" value="KPA76391.1"/>
    <property type="molecule type" value="Genomic_DNA"/>
</dbReference>
<reference evidence="2 3" key="1">
    <citation type="submission" date="2015-07" db="EMBL/GenBank/DDBJ databases">
        <title>High-quality genome of monoxenous trypanosomatid Leptomonas pyrrhocoris.</title>
        <authorList>
            <person name="Flegontov P."/>
            <person name="Butenko A."/>
            <person name="Firsov S."/>
            <person name="Vlcek C."/>
            <person name="Logacheva M.D."/>
            <person name="Field M."/>
            <person name="Filatov D."/>
            <person name="Flegontova O."/>
            <person name="Gerasimov E."/>
            <person name="Jackson A.P."/>
            <person name="Kelly S."/>
            <person name="Opperdoes F."/>
            <person name="O'Reilly A."/>
            <person name="Votypka J."/>
            <person name="Yurchenko V."/>
            <person name="Lukes J."/>
        </authorList>
    </citation>
    <scope>NUCLEOTIDE SEQUENCE [LARGE SCALE GENOMIC DNA]</scope>
    <source>
        <strain evidence="2">H10</strain>
    </source>
</reference>
<comment type="caution">
    <text evidence="2">The sequence shown here is derived from an EMBL/GenBank/DDBJ whole genome shotgun (WGS) entry which is preliminary data.</text>
</comment>
<dbReference type="VEuPathDB" id="TriTrypDB:LpyrH10_20_0530"/>
<keyword evidence="3" id="KW-1185">Reference proteome</keyword>
<protein>
    <submittedName>
        <fullName evidence="2">Uncharacterized protein</fullName>
    </submittedName>
</protein>
<dbReference type="AlphaFoldDB" id="A0A0N0DSP7"/>
<dbReference type="EMBL" id="LGTL01000020">
    <property type="protein sequence ID" value="KPA76390.1"/>
    <property type="molecule type" value="Genomic_DNA"/>
</dbReference>
<organism evidence="2 3">
    <name type="scientific">Leptomonas pyrrhocoris</name>
    <name type="common">Firebug parasite</name>
    <dbReference type="NCBI Taxonomy" id="157538"/>
    <lineage>
        <taxon>Eukaryota</taxon>
        <taxon>Discoba</taxon>
        <taxon>Euglenozoa</taxon>
        <taxon>Kinetoplastea</taxon>
        <taxon>Metakinetoplastina</taxon>
        <taxon>Trypanosomatida</taxon>
        <taxon>Trypanosomatidae</taxon>
        <taxon>Leishmaniinae</taxon>
        <taxon>Leptomonas</taxon>
    </lineage>
</organism>
<feature type="compositionally biased region" description="Pro residues" evidence="1">
    <location>
        <begin position="409"/>
        <end position="422"/>
    </location>
</feature>
<accession>A0A0N0DSP7</accession>
<evidence type="ECO:0000313" key="2">
    <source>
        <dbReference type="EMBL" id="KPA76392.1"/>
    </source>
</evidence>
<dbReference type="RefSeq" id="XP_015654829.1">
    <property type="nucleotide sequence ID" value="XM_015806465.1"/>
</dbReference>
<dbReference type="Proteomes" id="UP000037923">
    <property type="component" value="Unassembled WGS sequence"/>
</dbReference>
<dbReference type="RefSeq" id="XP_015654830.1">
    <property type="nucleotide sequence ID" value="XM_015806466.1"/>
</dbReference>
<dbReference type="GeneID" id="26908015"/>
<evidence type="ECO:0000313" key="3">
    <source>
        <dbReference type="Proteomes" id="UP000037923"/>
    </source>
</evidence>
<gene>
    <name evidence="2" type="ORF">ABB37_07730</name>
</gene>
<dbReference type="RefSeq" id="XP_015654831.1">
    <property type="nucleotide sequence ID" value="XM_015806467.1"/>
</dbReference>
<dbReference type="OMA" id="PRGYFIV"/>
<proteinExistence type="predicted"/>
<sequence length="513" mass="54043">MVELNSMAGKALVGIASGSPAPATDGAREAASLFLFDVTQSLRWHAVAAGVALAATPLVYQLSRIVAQRYRAELVSAAKDAVQREELFNGAEADGVLIDPADEGGITISYNTLSSARRQRRRADGDEGGVAASAAQDGDGSSSGGSSGESATSRATAASSALAMRVGRRHSWAVSSFARQVLAVQRVPTVQFVRTCSRAAACQYCVVVLRVCMTSCVLCVASLSVTLACCTMLDKVIPMVRSSTTTSGLSAAMPIAEEGGMCLRSMARSFFCAPLFHSALPPSPSVGCSYGLYDFSVSVSGVWSRLLPKLDVVQALYRRVFGRLQPLHAEWRDADLFSRVPDAAAAAATTTAHARADAVWAALTPRGYFVVTLLPRLPWRVLGGLQWVSGKVSNAVLRRWCGAVTTAAQPPPAPPKSSPPPRNRSASRNTLSSSSQRQQQPPKHKKLIHAPLAQAVTLVTSDVVFAGIVFAATLFVSNDSGGPRALVHNAAGARYNVFCWVEAVSSLLNLAVL</sequence>
<dbReference type="OrthoDB" id="264150at2759"/>
<name>A0A0N0DSP7_LEPPY</name>
<feature type="region of interest" description="Disordered" evidence="1">
    <location>
        <begin position="406"/>
        <end position="446"/>
    </location>
</feature>
<feature type="region of interest" description="Disordered" evidence="1">
    <location>
        <begin position="117"/>
        <end position="151"/>
    </location>
</feature>
<evidence type="ECO:0000256" key="1">
    <source>
        <dbReference type="SAM" id="MobiDB-lite"/>
    </source>
</evidence>
<dbReference type="EMBL" id="LGTL01000020">
    <property type="protein sequence ID" value="KPA76392.1"/>
    <property type="molecule type" value="Genomic_DNA"/>
</dbReference>